<comment type="caution">
    <text evidence="2">The sequence shown here is derived from an EMBL/GenBank/DDBJ whole genome shotgun (WGS) entry which is preliminary data.</text>
</comment>
<sequence length="162" mass="17101">MRGREMGRQVPVSAVGESKTEGRGKGGTAPSSGAGLMPAPPPTLCCGRGAPFTIPPFRALPPKTLRTAAIVTCRPISLPLTHYALPGPLPLGGGCTSLQFSWLNDRRFPAMDFPLFHMAAPAKAHSCSTCRALSKATERFLPGIVDGPNKQIYQAFAGAKTW</sequence>
<evidence type="ECO:0000313" key="3">
    <source>
        <dbReference type="Proteomes" id="UP000283880"/>
    </source>
</evidence>
<accession>A0A413F986</accession>
<evidence type="ECO:0000313" key="2">
    <source>
        <dbReference type="EMBL" id="RGX24424.1"/>
    </source>
</evidence>
<proteinExistence type="predicted"/>
<dbReference type="EMBL" id="QSBM01000022">
    <property type="protein sequence ID" value="RGX24424.1"/>
    <property type="molecule type" value="Genomic_DNA"/>
</dbReference>
<gene>
    <name evidence="2" type="ORF">DWV29_23445</name>
</gene>
<protein>
    <submittedName>
        <fullName evidence="2">Uncharacterized protein</fullName>
    </submittedName>
</protein>
<reference evidence="2 3" key="1">
    <citation type="submission" date="2018-08" db="EMBL/GenBank/DDBJ databases">
        <title>A genome reference for cultivated species of the human gut microbiota.</title>
        <authorList>
            <person name="Zou Y."/>
            <person name="Xue W."/>
            <person name="Luo G."/>
        </authorList>
    </citation>
    <scope>NUCLEOTIDE SEQUENCE [LARGE SCALE GENOMIC DNA]</scope>
    <source>
        <strain evidence="2 3">AF04-15</strain>
    </source>
</reference>
<name>A0A413F986_9FIRM</name>
<dbReference type="Proteomes" id="UP000283880">
    <property type="component" value="Unassembled WGS sequence"/>
</dbReference>
<evidence type="ECO:0000256" key="1">
    <source>
        <dbReference type="SAM" id="MobiDB-lite"/>
    </source>
</evidence>
<organism evidence="2 3">
    <name type="scientific">Enterocloster asparagiformis</name>
    <dbReference type="NCBI Taxonomy" id="333367"/>
    <lineage>
        <taxon>Bacteria</taxon>
        <taxon>Bacillati</taxon>
        <taxon>Bacillota</taxon>
        <taxon>Clostridia</taxon>
        <taxon>Lachnospirales</taxon>
        <taxon>Lachnospiraceae</taxon>
        <taxon>Enterocloster</taxon>
    </lineage>
</organism>
<dbReference type="AlphaFoldDB" id="A0A413F986"/>
<feature type="region of interest" description="Disordered" evidence="1">
    <location>
        <begin position="1"/>
        <end position="35"/>
    </location>
</feature>